<proteinExistence type="inferred from homology"/>
<comment type="catalytic activity">
    <reaction evidence="1">
        <text>S-ubiquitinyl-[E2 ubiquitin-conjugating enzyme]-L-cysteine + [acceptor protein]-L-lysine = [E2 ubiquitin-conjugating enzyme]-L-cysteine + N(6)-ubiquitinyl-[acceptor protein]-L-lysine.</text>
        <dbReference type="EC" id="2.3.2.27"/>
    </reaction>
</comment>
<evidence type="ECO:0000256" key="3">
    <source>
        <dbReference type="ARBA" id="ARBA00023026"/>
    </source>
</evidence>
<evidence type="ECO:0000256" key="6">
    <source>
        <dbReference type="SAM" id="MobiDB-lite"/>
    </source>
</evidence>
<comment type="PTM">
    <text evidence="4">Ubiquitinated in the presence of host E1 ubiquitin-activating enzyme, E2 ubiquitin-conjugating enzyme and ubiquitin.</text>
</comment>
<reference evidence="8 9" key="1">
    <citation type="submission" date="2018-07" db="EMBL/GenBank/DDBJ databases">
        <title>Complete genome sequence of a Pseudomonas plecoglossicida strain pathogenic to the marine fish, Larimichthys crocea.</title>
        <authorList>
            <person name="Tao Z."/>
        </authorList>
    </citation>
    <scope>NUCLEOTIDE SEQUENCE [LARGE SCALE GENOMIC DNA]</scope>
    <source>
        <strain evidence="8 9">XSDHY-P</strain>
    </source>
</reference>
<dbReference type="InterPro" id="IPR046673">
    <property type="entry name" value="ToxA_N"/>
</dbReference>
<feature type="region of interest" description="Disordered" evidence="6">
    <location>
        <begin position="1564"/>
        <end position="1586"/>
    </location>
</feature>
<keyword evidence="4" id="KW-1035">Host cytoplasm</keyword>
<dbReference type="Pfam" id="PF20178">
    <property type="entry name" value="ToxA_N"/>
    <property type="match status" value="1"/>
</dbReference>
<evidence type="ECO:0000313" key="8">
    <source>
        <dbReference type="EMBL" id="AXM96966.1"/>
    </source>
</evidence>
<evidence type="ECO:0000256" key="5">
    <source>
        <dbReference type="SAM" id="Coils"/>
    </source>
</evidence>
<dbReference type="Gene3D" id="1.20.58.360">
    <property type="entry name" value="Shigella T3SS effector IpaH defines"/>
    <property type="match status" value="1"/>
</dbReference>
<keyword evidence="4" id="KW-0833">Ubl conjugation pathway</keyword>
<evidence type="ECO:0000256" key="1">
    <source>
        <dbReference type="ARBA" id="ARBA00000900"/>
    </source>
</evidence>
<feature type="domain" description="NEL" evidence="7">
    <location>
        <begin position="1598"/>
        <end position="1875"/>
    </location>
</feature>
<dbReference type="GO" id="GO:0061630">
    <property type="term" value="F:ubiquitin protein ligase activity"/>
    <property type="evidence" value="ECO:0007669"/>
    <property type="project" value="UniProtKB-EC"/>
</dbReference>
<dbReference type="SUPFAM" id="SSF52058">
    <property type="entry name" value="L domain-like"/>
    <property type="match status" value="1"/>
</dbReference>
<comment type="similarity">
    <text evidence="4">Belongs to the LRR-containing bacterial E3 ligase family.</text>
</comment>
<gene>
    <name evidence="8" type="ORF">DVB73_14835</name>
</gene>
<dbReference type="GO" id="GO:0005576">
    <property type="term" value="C:extracellular region"/>
    <property type="evidence" value="ECO:0007669"/>
    <property type="project" value="UniProtKB-UniRule"/>
</dbReference>
<keyword evidence="4" id="KW-0808">Transferase</keyword>
<feature type="active site" description="Glycyl thioester intermediate" evidence="4">
    <location>
        <position position="1691"/>
    </location>
</feature>
<evidence type="ECO:0000259" key="7">
    <source>
        <dbReference type="PROSITE" id="PS52053"/>
    </source>
</evidence>
<accession>A0AAD0QYK5</accession>
<sequence>MTLPSPAAPSRPYTLIESKTPRWMKHATVETLGALRAALNGLPKEFEQACRDNPNVTRALALEHEHYRQTRSAVQALFEPLPSLETFAAQTLAEGIKKTFGLNLDVSKTYLFDAVAYSTRRQQGHAEPSRFVRSLTHHALQNFEVAATRPGGLDVPTPQMRSVILDSRGYLNGPPFDNRVDIDPAEFARLCRELDIGGQYHALLDKIYYPTPKPGESAFDAQLPVLDKLSAHELSAFRQNLHLALLRGAITENLHAAVLNTPMDEKAASSKPHATFGFLKLWGVELNAMLLITFANAQPSGAEVVLYCPHDSTSPIRQYASFEALTIDLSERIRKNLDVIASHIPDASRDLLLRKVEDHLLPLTFTTHNIHERVPDPSARLPLTVRDLAKPLHAELIYQGFVRRRDNALLHAVPTKAMDAKTFRDRLNYWESVAFNVLGLVGLAIPGLEALVPVTTGALALIEPGLSLANSLLMGVTLYQLGHEVYEGIKSWSNEDKQQAMNYLLDVIENIALMAALAAATGVVKDEFSKVPDEAKPAGPDPEPAKDIQPPSFIEELEEVTLSDGEQRLWKPDLAPYVQDVTLPLDAMADATGLHHHDGRTWLMLDGKTYAVKRSPASNDYRLEHRSRAHAYEPPLRHNGAGAWLHSLDRPREWDYLQLFRRLGPLTAGFDDSSARHILAVSGIDEGVLRYILSEGTQIPALLKDTLQRFRLDQQVSHAMTSAGRSARRAEFDKRYQQLPASQEPGAAIIQRIYTKLPSAVIDELLTHASPTERQQLATGKVPRRVGDEVRAFQQQLRLSRACEGLYLQSVDNTDTDRLILHSLQRLQGWAEDISLELRMGTLDADRVERVGPEQIPEQIIQKTLDGYKLLLGQQAHATLVEAVYATLNPAQRASLASAGITDVRTLTARLAQPPLLPRWALRKALKMQRPGPRSPMRLADGRIGYLLSGRGALGAETSRTNLLHQLNDLTLTDELGISSEQILSVLEAAGRSPEQIQERIHQLFAERRELQASLDATRPRILTGLGAQRANHEEIATAIWRQWIRGAVPELEQTPGTLHLQNMFIAEFPNQLPEFISSRINRLQLHGITLDHTADGSLGHDHFEAQLSALFRHFPQLESLDIERALDPTARSSEFATSLLLIVRSFPQLRELRFVNQNTVLFPLDLERLESRTDLTRLDLSGNRFDSGSRFSFPDLHFEYLGLDRMGMHNWPAWLNQTALERVAELSIRENRLTSVPGWLEENSLSQGTPTRINLRDNPVRPFQLRSLHLSQDWQTRRFSFNLSLPQSVEESVAMAQDQLRQLREATDQWANASSSSAPLSDETRRTRSLVGQAIQDYWLQQARGYSLTPLHLEEVSLSDLPPHLPEFFFNDIGHIRLRRVACTTEQLNALVRACPRLESLTLEGHVQATQALPSALVNSSINELNLRELGLRVDQPMLDSLALMPELSVLDLSGNHLSEDLRSPTRARHRLQLLNLSNTGLQRWPALLNDWLPNYMLNLDGNQLTVLPEYILENPPSNHPSVAISLLDNPLTYQTMRRAHLSGGRNPRYTFSMSLPEDLASLRVDGSTSGGSPDSSGSDASVPAAHQHSLLILPEEDVPDVEQWLPAGTAESVIAARRSIWGALEQNSDSTQLLALVRRLAHSSAYRTALSHDDFIERVWRVLEHASRQPEEQENLSQLASAGLIGETCIDGALMQFKEIEDEVFNRTLAAITPTDHNGSKLYQMVRREYRQRELDNIATQRVENRDLAELRLAYLRRLSVALDLRSPPDYMMYEHSARLRRGEIESVERLVREREAGEDFLVFATYFEPWTRFLRETHAERFAQLQDNYLRDEEALLSQDPEASLDEVARQLRDNVDALIRELTILAGQQQP</sequence>
<dbReference type="Proteomes" id="UP000256503">
    <property type="component" value="Chromosome"/>
</dbReference>
<dbReference type="RefSeq" id="WP_081663678.1">
    <property type="nucleotide sequence ID" value="NZ_BSOM01000011.1"/>
</dbReference>
<dbReference type="EMBL" id="CP031146">
    <property type="protein sequence ID" value="AXM96966.1"/>
    <property type="molecule type" value="Genomic_DNA"/>
</dbReference>
<keyword evidence="4" id="KW-0832">Ubl conjugation</keyword>
<keyword evidence="3" id="KW-0843">Virulence</keyword>
<dbReference type="GO" id="GO:0016567">
    <property type="term" value="P:protein ubiquitination"/>
    <property type="evidence" value="ECO:0007669"/>
    <property type="project" value="InterPro"/>
</dbReference>
<evidence type="ECO:0000256" key="4">
    <source>
        <dbReference type="PROSITE-ProRule" id="PRU01398"/>
    </source>
</evidence>
<dbReference type="InterPro" id="IPR029487">
    <property type="entry name" value="NEL_dom"/>
</dbReference>
<organism evidence="8 9">
    <name type="scientific">Pseudomonas plecoglossicida</name>
    <dbReference type="NCBI Taxonomy" id="70775"/>
    <lineage>
        <taxon>Bacteria</taxon>
        <taxon>Pseudomonadati</taxon>
        <taxon>Pseudomonadota</taxon>
        <taxon>Gammaproteobacteria</taxon>
        <taxon>Pseudomonadales</taxon>
        <taxon>Pseudomonadaceae</taxon>
        <taxon>Pseudomonas</taxon>
    </lineage>
</organism>
<protein>
    <recommendedName>
        <fullName evidence="2">RING-type E3 ubiquitin transferase</fullName>
        <ecNumber evidence="2">2.3.2.27</ecNumber>
    </recommendedName>
</protein>
<feature type="region of interest" description="Disordered" evidence="6">
    <location>
        <begin position="1307"/>
        <end position="1326"/>
    </location>
</feature>
<dbReference type="GeneID" id="49614692"/>
<feature type="compositionally biased region" description="Polar residues" evidence="6">
    <location>
        <begin position="1310"/>
        <end position="1320"/>
    </location>
</feature>
<dbReference type="Pfam" id="PF14496">
    <property type="entry name" value="NEL"/>
    <property type="match status" value="1"/>
</dbReference>
<evidence type="ECO:0000313" key="9">
    <source>
        <dbReference type="Proteomes" id="UP000256503"/>
    </source>
</evidence>
<name>A0AAD0QYK5_PSEDL</name>
<keyword evidence="5" id="KW-0175">Coiled coil</keyword>
<dbReference type="InterPro" id="IPR032675">
    <property type="entry name" value="LRR_dom_sf"/>
</dbReference>
<evidence type="ECO:0000256" key="2">
    <source>
        <dbReference type="ARBA" id="ARBA00012483"/>
    </source>
</evidence>
<dbReference type="EC" id="2.3.2.27" evidence="2"/>
<dbReference type="Gene3D" id="3.80.10.10">
    <property type="entry name" value="Ribonuclease Inhibitor"/>
    <property type="match status" value="2"/>
</dbReference>
<dbReference type="PROSITE" id="PS52053">
    <property type="entry name" value="NEL"/>
    <property type="match status" value="1"/>
</dbReference>
<feature type="coiled-coil region" evidence="5">
    <location>
        <begin position="1845"/>
        <end position="1872"/>
    </location>
</feature>
<feature type="compositionally biased region" description="Low complexity" evidence="6">
    <location>
        <begin position="1566"/>
        <end position="1586"/>
    </location>
</feature>
<keyword evidence="4" id="KW-0964">Secreted</keyword>